<name>A0ABP0QU20_9DINO</name>
<reference evidence="1 2" key="1">
    <citation type="submission" date="2024-02" db="EMBL/GenBank/DDBJ databases">
        <authorList>
            <person name="Chen Y."/>
            <person name="Shah S."/>
            <person name="Dougan E. K."/>
            <person name="Thang M."/>
            <person name="Chan C."/>
        </authorList>
    </citation>
    <scope>NUCLEOTIDE SEQUENCE [LARGE SCALE GENOMIC DNA]</scope>
</reference>
<comment type="caution">
    <text evidence="1">The sequence shown here is derived from an EMBL/GenBank/DDBJ whole genome shotgun (WGS) entry which is preliminary data.</text>
</comment>
<keyword evidence="2" id="KW-1185">Reference proteome</keyword>
<dbReference type="Proteomes" id="UP001642484">
    <property type="component" value="Unassembled WGS sequence"/>
</dbReference>
<dbReference type="EMBL" id="CAXAMN010025017">
    <property type="protein sequence ID" value="CAK9091800.1"/>
    <property type="molecule type" value="Genomic_DNA"/>
</dbReference>
<proteinExistence type="predicted"/>
<organism evidence="1 2">
    <name type="scientific">Durusdinium trenchii</name>
    <dbReference type="NCBI Taxonomy" id="1381693"/>
    <lineage>
        <taxon>Eukaryota</taxon>
        <taxon>Sar</taxon>
        <taxon>Alveolata</taxon>
        <taxon>Dinophyceae</taxon>
        <taxon>Suessiales</taxon>
        <taxon>Symbiodiniaceae</taxon>
        <taxon>Durusdinium</taxon>
    </lineage>
</organism>
<sequence>MRVQVTFFRCSDHFCSAAGEAVRMLWNLSLEELMAISERMAAHYAKLLVASVHFWRGVIISLVEEKDASMWKG</sequence>
<accession>A0ABP0QU20</accession>
<evidence type="ECO:0000313" key="1">
    <source>
        <dbReference type="EMBL" id="CAK9091800.1"/>
    </source>
</evidence>
<gene>
    <name evidence="1" type="ORF">CCMP2556_LOCUS44002</name>
</gene>
<protein>
    <submittedName>
        <fullName evidence="1">Uncharacterized protein</fullName>
    </submittedName>
</protein>
<evidence type="ECO:0000313" key="2">
    <source>
        <dbReference type="Proteomes" id="UP001642484"/>
    </source>
</evidence>